<dbReference type="GO" id="GO:0016740">
    <property type="term" value="F:transferase activity"/>
    <property type="evidence" value="ECO:0007669"/>
    <property type="project" value="UniProtKB-KW"/>
</dbReference>
<evidence type="ECO:0000256" key="1">
    <source>
        <dbReference type="ARBA" id="ARBA00022679"/>
    </source>
</evidence>
<name>A0A815CIV0_9BILA</name>
<evidence type="ECO:0000313" key="4">
    <source>
        <dbReference type="EMBL" id="CAF1280912.1"/>
    </source>
</evidence>
<dbReference type="PANTHER" id="PTHR45681:SF6">
    <property type="entry name" value="POLYKETIDE SYNTHASE 37"/>
    <property type="match status" value="1"/>
</dbReference>
<organism evidence="4 7">
    <name type="scientific">Adineta steineri</name>
    <dbReference type="NCBI Taxonomy" id="433720"/>
    <lineage>
        <taxon>Eukaryota</taxon>
        <taxon>Metazoa</taxon>
        <taxon>Spiralia</taxon>
        <taxon>Gnathifera</taxon>
        <taxon>Rotifera</taxon>
        <taxon>Eurotatoria</taxon>
        <taxon>Bdelloidea</taxon>
        <taxon>Adinetida</taxon>
        <taxon>Adinetidae</taxon>
        <taxon>Adineta</taxon>
    </lineage>
</organism>
<dbReference type="EMBL" id="CAJNOI010000446">
    <property type="protein sequence ID" value="CAF1280912.1"/>
    <property type="molecule type" value="Genomic_DNA"/>
</dbReference>
<comment type="caution">
    <text evidence="4">The sequence shown here is derived from an EMBL/GenBank/DDBJ whole genome shotgun (WGS) entry which is preliminary data.</text>
</comment>
<dbReference type="InterPro" id="IPR050444">
    <property type="entry name" value="Polyketide_Synthase"/>
</dbReference>
<evidence type="ECO:0000313" key="7">
    <source>
        <dbReference type="Proteomes" id="UP000663877"/>
    </source>
</evidence>
<evidence type="ECO:0000313" key="5">
    <source>
        <dbReference type="EMBL" id="CAF1529689.1"/>
    </source>
</evidence>
<dbReference type="OrthoDB" id="329835at2759"/>
<dbReference type="AlphaFoldDB" id="A0A815CIV0"/>
<proteinExistence type="predicted"/>
<dbReference type="EMBL" id="CAJNOM010000639">
    <property type="protein sequence ID" value="CAF1529689.1"/>
    <property type="molecule type" value="Genomic_DNA"/>
</dbReference>
<keyword evidence="6" id="KW-1185">Reference proteome</keyword>
<accession>A0A815CIV0</accession>
<comment type="caution">
    <text evidence="2">Lacks conserved residue(s) required for the propagation of feature annotation.</text>
</comment>
<evidence type="ECO:0000259" key="3">
    <source>
        <dbReference type="PROSITE" id="PS52019"/>
    </source>
</evidence>
<dbReference type="PROSITE" id="PS52019">
    <property type="entry name" value="PKS_MFAS_DH"/>
    <property type="match status" value="1"/>
</dbReference>
<evidence type="ECO:0000313" key="6">
    <source>
        <dbReference type="Proteomes" id="UP000663832"/>
    </source>
</evidence>
<dbReference type="InterPro" id="IPR049552">
    <property type="entry name" value="PKS_DH_N"/>
</dbReference>
<protein>
    <recommendedName>
        <fullName evidence="3">PKS/mFAS DH domain-containing protein</fullName>
    </recommendedName>
</protein>
<dbReference type="Pfam" id="PF21089">
    <property type="entry name" value="PKS_DH_N"/>
    <property type="match status" value="1"/>
</dbReference>
<reference evidence="4" key="1">
    <citation type="submission" date="2021-02" db="EMBL/GenBank/DDBJ databases">
        <authorList>
            <person name="Nowell W R."/>
        </authorList>
    </citation>
    <scope>NUCLEOTIDE SEQUENCE</scope>
</reference>
<dbReference type="Gene3D" id="3.10.129.10">
    <property type="entry name" value="Hotdog Thioesterase"/>
    <property type="match status" value="1"/>
</dbReference>
<evidence type="ECO:0000256" key="2">
    <source>
        <dbReference type="PROSITE-ProRule" id="PRU01363"/>
    </source>
</evidence>
<gene>
    <name evidence="4" type="ORF">BJG266_LOCUS31197</name>
    <name evidence="5" type="ORF">QVE165_LOCUS45425</name>
</gene>
<keyword evidence="1" id="KW-0808">Transferase</keyword>
<sequence length="349" mass="40663">MNHCQELNLDSTDLNLIEVGNAVNIQIAPIRLCMCNMHTSLYNESLTLKVGTIQIRQLLRLYPGSWLEAGSISVPELPTNSNILSYACLGGSTNYYTLAQGEQFFKSSFRLSEQSSFGHSLFHPDLHVLHSHFIFEHKYNWTNYEHINRFHDELDDEKIFYLFDFCGHQKESYEQHQNINDLSITTLAQLTTSSQVCQQYFHTRQILPLKSHEESFDNFPLYKFHLSPCWYESKDPSIQRLANRISTHPLLGIRQFNDQTNATWKSLININLPQHSFLKDHKIQNAILFPAVAYLELATAASQQLLFPKEDDQRQPRIIFEDVKFVKVLILNEHELVEVFTQIIMPMRE</sequence>
<dbReference type="Proteomes" id="UP000663877">
    <property type="component" value="Unassembled WGS sequence"/>
</dbReference>
<dbReference type="InterPro" id="IPR049900">
    <property type="entry name" value="PKS_mFAS_DH"/>
</dbReference>
<dbReference type="PANTHER" id="PTHR45681">
    <property type="entry name" value="POLYKETIDE SYNTHASE 44-RELATED"/>
    <property type="match status" value="1"/>
</dbReference>
<dbReference type="Proteomes" id="UP000663832">
    <property type="component" value="Unassembled WGS sequence"/>
</dbReference>
<feature type="domain" description="PKS/mFAS DH" evidence="3">
    <location>
        <begin position="248"/>
        <end position="349"/>
    </location>
</feature>